<protein>
    <submittedName>
        <fullName evidence="2">Uncharacterized protein</fullName>
    </submittedName>
</protein>
<accession>A0ABP9DB38</accession>
<dbReference type="RefSeq" id="WP_345371183.1">
    <property type="nucleotide sequence ID" value="NZ_BAABJX010000028.1"/>
</dbReference>
<keyword evidence="3" id="KW-1185">Reference proteome</keyword>
<keyword evidence="1" id="KW-0472">Membrane</keyword>
<dbReference type="EMBL" id="BAABJX010000028">
    <property type="protein sequence ID" value="GAA4833599.1"/>
    <property type="molecule type" value="Genomic_DNA"/>
</dbReference>
<evidence type="ECO:0000256" key="1">
    <source>
        <dbReference type="SAM" id="Phobius"/>
    </source>
</evidence>
<reference evidence="3" key="1">
    <citation type="journal article" date="2019" name="Int. J. Syst. Evol. Microbiol.">
        <title>The Global Catalogue of Microorganisms (GCM) 10K type strain sequencing project: providing services to taxonomists for standard genome sequencing and annotation.</title>
        <authorList>
            <consortium name="The Broad Institute Genomics Platform"/>
            <consortium name="The Broad Institute Genome Sequencing Center for Infectious Disease"/>
            <person name="Wu L."/>
            <person name="Ma J."/>
        </authorList>
    </citation>
    <scope>NUCLEOTIDE SEQUENCE [LARGE SCALE GENOMIC DNA]</scope>
    <source>
        <strain evidence="3">JCM 18326</strain>
    </source>
</reference>
<keyword evidence="1" id="KW-1133">Transmembrane helix</keyword>
<feature type="transmembrane region" description="Helical" evidence="1">
    <location>
        <begin position="46"/>
        <end position="65"/>
    </location>
</feature>
<organism evidence="2 3">
    <name type="scientific">Algivirga pacifica</name>
    <dbReference type="NCBI Taxonomy" id="1162670"/>
    <lineage>
        <taxon>Bacteria</taxon>
        <taxon>Pseudomonadati</taxon>
        <taxon>Bacteroidota</taxon>
        <taxon>Cytophagia</taxon>
        <taxon>Cytophagales</taxon>
        <taxon>Flammeovirgaceae</taxon>
        <taxon>Algivirga</taxon>
    </lineage>
</organism>
<sequence length="144" mass="16288">MEKIQATLKTTTGYCLLTTERIYCSKGASLQDAPDTQSYRLTRKRIALIVLALTFMCVGFNSIVWVSIPSFLLFLGCLLLLGYYYTFQAAYTIPLSAIYKIEKGIGQHRVVIYFQSPKRPTKCEVFLSSQSDEEQLCSLNPFSV</sequence>
<feature type="transmembrane region" description="Helical" evidence="1">
    <location>
        <begin position="71"/>
        <end position="93"/>
    </location>
</feature>
<dbReference type="Proteomes" id="UP001500298">
    <property type="component" value="Unassembled WGS sequence"/>
</dbReference>
<comment type="caution">
    <text evidence="2">The sequence shown here is derived from an EMBL/GenBank/DDBJ whole genome shotgun (WGS) entry which is preliminary data.</text>
</comment>
<evidence type="ECO:0000313" key="2">
    <source>
        <dbReference type="EMBL" id="GAA4833599.1"/>
    </source>
</evidence>
<keyword evidence="1" id="KW-0812">Transmembrane</keyword>
<evidence type="ECO:0000313" key="3">
    <source>
        <dbReference type="Proteomes" id="UP001500298"/>
    </source>
</evidence>
<name>A0ABP9DB38_9BACT</name>
<gene>
    <name evidence="2" type="ORF">GCM10023331_18550</name>
</gene>
<proteinExistence type="predicted"/>